<dbReference type="Gene3D" id="3.60.15.10">
    <property type="entry name" value="Ribonuclease Z/Hydroxyacylglutathione hydrolase-like"/>
    <property type="match status" value="1"/>
</dbReference>
<dbReference type="InterPro" id="IPR001279">
    <property type="entry name" value="Metallo-B-lactamas"/>
</dbReference>
<protein>
    <submittedName>
        <fullName evidence="2">Metal-dependent hydrolase of the beta-lactamase superfamily transporter III</fullName>
    </submittedName>
</protein>
<dbReference type="Pfam" id="PF23023">
    <property type="entry name" value="Anti-Pycsar_Apyc1"/>
    <property type="match status" value="1"/>
</dbReference>
<dbReference type="Proteomes" id="UP000054608">
    <property type="component" value="Unassembled WGS sequence"/>
</dbReference>
<organism evidence="2 3">
    <name type="scientific">Legionella rubrilucens</name>
    <dbReference type="NCBI Taxonomy" id="458"/>
    <lineage>
        <taxon>Bacteria</taxon>
        <taxon>Pseudomonadati</taxon>
        <taxon>Pseudomonadota</taxon>
        <taxon>Gammaproteobacteria</taxon>
        <taxon>Legionellales</taxon>
        <taxon>Legionellaceae</taxon>
        <taxon>Legionella</taxon>
    </lineage>
</organism>
<sequence>MKLLFLGTANGLSEDAGNFHSNMLLTTDEGKTLLIDCGTDVRFSLAHANYAAKDIDAVYISHLHGDHCGGLEWLGFKRKFTTDLPKPELLLHESLIDALWQERLKGGMATLKTEEASLSSYFNVNAMTDKTPFVWEGISLTLVKTVHMISNGVLKPSYGLLIQGKKSKALLTTDTQFNLPMLRTYYQQADIIFHDCETSSYLSGVHANFVELSQLDAGIKSKMWLYHYNDGQLPDAQHQGFCGFVKRGQVFHLA</sequence>
<dbReference type="STRING" id="458.Lrub_2587"/>
<dbReference type="EMBL" id="LNYT01000022">
    <property type="protein sequence ID" value="KTD45790.1"/>
    <property type="molecule type" value="Genomic_DNA"/>
</dbReference>
<feature type="domain" description="Metallo-beta-lactamase" evidence="1">
    <location>
        <begin position="20"/>
        <end position="222"/>
    </location>
</feature>
<dbReference type="SUPFAM" id="SSF56281">
    <property type="entry name" value="Metallo-hydrolase/oxidoreductase"/>
    <property type="match status" value="1"/>
</dbReference>
<dbReference type="OrthoDB" id="9803916at2"/>
<dbReference type="PANTHER" id="PTHR46018">
    <property type="entry name" value="ZINC PHOSPHODIESTERASE ELAC PROTEIN 1"/>
    <property type="match status" value="1"/>
</dbReference>
<name>A0A0W0XMN8_9GAMM</name>
<keyword evidence="3" id="KW-1185">Reference proteome</keyword>
<accession>A0A0W0XMN8</accession>
<evidence type="ECO:0000313" key="3">
    <source>
        <dbReference type="Proteomes" id="UP000054608"/>
    </source>
</evidence>
<dbReference type="PANTHER" id="PTHR46018:SF2">
    <property type="entry name" value="ZINC PHOSPHODIESTERASE ELAC PROTEIN 1"/>
    <property type="match status" value="1"/>
</dbReference>
<comment type="caution">
    <text evidence="2">The sequence shown here is derived from an EMBL/GenBank/DDBJ whole genome shotgun (WGS) entry which is preliminary data.</text>
</comment>
<proteinExistence type="predicted"/>
<dbReference type="AlphaFoldDB" id="A0A0W0XMN8"/>
<evidence type="ECO:0000259" key="1">
    <source>
        <dbReference type="SMART" id="SM00849"/>
    </source>
</evidence>
<gene>
    <name evidence="2" type="ORF">Lrub_2587</name>
</gene>
<dbReference type="SMART" id="SM00849">
    <property type="entry name" value="Lactamase_B"/>
    <property type="match status" value="1"/>
</dbReference>
<dbReference type="PATRIC" id="fig|458.5.peg.2696"/>
<keyword evidence="2" id="KW-0378">Hydrolase</keyword>
<dbReference type="InterPro" id="IPR036866">
    <property type="entry name" value="RibonucZ/Hydroxyglut_hydro"/>
</dbReference>
<dbReference type="GO" id="GO:0042781">
    <property type="term" value="F:3'-tRNA processing endoribonuclease activity"/>
    <property type="evidence" value="ECO:0007669"/>
    <property type="project" value="TreeGrafter"/>
</dbReference>
<reference evidence="2 3" key="1">
    <citation type="submission" date="2015-11" db="EMBL/GenBank/DDBJ databases">
        <title>Genomic analysis of 38 Legionella species identifies large and diverse effector repertoires.</title>
        <authorList>
            <person name="Burstein D."/>
            <person name="Amaro F."/>
            <person name="Zusman T."/>
            <person name="Lifshitz Z."/>
            <person name="Cohen O."/>
            <person name="Gilbert J.A."/>
            <person name="Pupko T."/>
            <person name="Shuman H.A."/>
            <person name="Segal G."/>
        </authorList>
    </citation>
    <scope>NUCLEOTIDE SEQUENCE [LARGE SCALE GENOMIC DNA]</scope>
    <source>
        <strain evidence="2 3">WA-270A-C2</strain>
    </source>
</reference>
<dbReference type="RefSeq" id="WP_058532552.1">
    <property type="nucleotide sequence ID" value="NZ_CAAAIN010000004.1"/>
</dbReference>
<dbReference type="GO" id="GO:0046872">
    <property type="term" value="F:metal ion binding"/>
    <property type="evidence" value="ECO:0007669"/>
    <property type="project" value="UniProtKB-KW"/>
</dbReference>
<evidence type="ECO:0000313" key="2">
    <source>
        <dbReference type="EMBL" id="KTD45790.1"/>
    </source>
</evidence>